<evidence type="ECO:0000256" key="3">
    <source>
        <dbReference type="ARBA" id="ARBA00022801"/>
    </source>
</evidence>
<organism evidence="6 7">
    <name type="scientific">candidate division WOR-3 bacterium</name>
    <dbReference type="NCBI Taxonomy" id="2052148"/>
    <lineage>
        <taxon>Bacteria</taxon>
        <taxon>Bacteria division WOR-3</taxon>
    </lineage>
</organism>
<accession>A0A9D5QCR6</accession>
<dbReference type="GO" id="GO:0009231">
    <property type="term" value="P:riboflavin biosynthetic process"/>
    <property type="evidence" value="ECO:0007669"/>
    <property type="project" value="TreeGrafter"/>
</dbReference>
<dbReference type="AlphaFoldDB" id="A0A9D5QCR6"/>
<keyword evidence="3" id="KW-0378">Hydrolase</keyword>
<dbReference type="Gene3D" id="3.40.50.10310">
    <property type="entry name" value="Creatininase"/>
    <property type="match status" value="1"/>
</dbReference>
<gene>
    <name evidence="6" type="ORF">GF359_03860</name>
</gene>
<dbReference type="SUPFAM" id="SSF102215">
    <property type="entry name" value="Creatininase"/>
    <property type="match status" value="1"/>
</dbReference>
<dbReference type="PANTHER" id="PTHR35005:SF1">
    <property type="entry name" value="2-AMINO-5-FORMYLAMINO-6-RIBOSYLAMINOPYRIMIDIN-4(3H)-ONE 5'-MONOPHOSPHATE DEFORMYLASE"/>
    <property type="match status" value="1"/>
</dbReference>
<dbReference type="Pfam" id="PF02633">
    <property type="entry name" value="Creatininase"/>
    <property type="match status" value="1"/>
</dbReference>
<comment type="caution">
    <text evidence="6">The sequence shown here is derived from an EMBL/GenBank/DDBJ whole genome shotgun (WGS) entry which is preliminary data.</text>
</comment>
<evidence type="ECO:0000256" key="2">
    <source>
        <dbReference type="ARBA" id="ARBA00022723"/>
    </source>
</evidence>
<dbReference type="InterPro" id="IPR003785">
    <property type="entry name" value="Creatininase/forma_Hydrolase"/>
</dbReference>
<comment type="similarity">
    <text evidence="5">Belongs to the creatininase superfamily.</text>
</comment>
<protein>
    <recommendedName>
        <fullName evidence="8">Creatininase family protein</fullName>
    </recommendedName>
</protein>
<dbReference type="GO" id="GO:0016811">
    <property type="term" value="F:hydrolase activity, acting on carbon-nitrogen (but not peptide) bonds, in linear amides"/>
    <property type="evidence" value="ECO:0007669"/>
    <property type="project" value="TreeGrafter"/>
</dbReference>
<keyword evidence="4" id="KW-0862">Zinc</keyword>
<evidence type="ECO:0000256" key="4">
    <source>
        <dbReference type="ARBA" id="ARBA00022833"/>
    </source>
</evidence>
<evidence type="ECO:0000256" key="1">
    <source>
        <dbReference type="ARBA" id="ARBA00001947"/>
    </source>
</evidence>
<dbReference type="Proteomes" id="UP000630660">
    <property type="component" value="Unassembled WGS sequence"/>
</dbReference>
<evidence type="ECO:0000256" key="5">
    <source>
        <dbReference type="ARBA" id="ARBA00024029"/>
    </source>
</evidence>
<feature type="non-terminal residue" evidence="6">
    <location>
        <position position="105"/>
    </location>
</feature>
<dbReference type="PANTHER" id="PTHR35005">
    <property type="entry name" value="3-DEHYDRO-SCYLLO-INOSOSE HYDROLASE"/>
    <property type="match status" value="1"/>
</dbReference>
<dbReference type="EMBL" id="WJKJ01000122">
    <property type="protein sequence ID" value="MBD3364332.1"/>
    <property type="molecule type" value="Genomic_DNA"/>
</dbReference>
<dbReference type="InterPro" id="IPR024087">
    <property type="entry name" value="Creatininase-like_sf"/>
</dbReference>
<comment type="cofactor">
    <cofactor evidence="1">
        <name>Zn(2+)</name>
        <dbReference type="ChEBI" id="CHEBI:29105"/>
    </cofactor>
</comment>
<name>A0A9D5QCR6_UNCW3</name>
<reference evidence="6" key="1">
    <citation type="submission" date="2019-11" db="EMBL/GenBank/DDBJ databases">
        <title>Microbial mats filling the niche in hypersaline microbial mats.</title>
        <authorList>
            <person name="Wong H.L."/>
            <person name="Macleod F.I."/>
            <person name="White R.A. III"/>
            <person name="Burns B.P."/>
        </authorList>
    </citation>
    <scope>NUCLEOTIDE SEQUENCE</scope>
    <source>
        <strain evidence="6">Bin_327</strain>
    </source>
</reference>
<dbReference type="GO" id="GO:0046872">
    <property type="term" value="F:metal ion binding"/>
    <property type="evidence" value="ECO:0007669"/>
    <property type="project" value="UniProtKB-KW"/>
</dbReference>
<keyword evidence="2" id="KW-0479">Metal-binding</keyword>
<evidence type="ECO:0000313" key="7">
    <source>
        <dbReference type="Proteomes" id="UP000630660"/>
    </source>
</evidence>
<evidence type="ECO:0008006" key="8">
    <source>
        <dbReference type="Google" id="ProtNLM"/>
    </source>
</evidence>
<proteinExistence type="inferred from homology"/>
<evidence type="ECO:0000313" key="6">
    <source>
        <dbReference type="EMBL" id="MBD3364332.1"/>
    </source>
</evidence>
<sequence>MKLLEISTHQFAEKEPGLCFWPVGTMEAHDLGPIGTDVIAPEKLACDLAPEFDAVILPTLAYGLVSSLAGYPGGMWMSEETYQNLIFELISSLAISGVESVIVFN</sequence>